<reference evidence="1 2" key="1">
    <citation type="submission" date="2019-08" db="EMBL/GenBank/DDBJ databases">
        <title>In-depth cultivation of the pig gut microbiome towards novel bacterial diversity and tailored functional studies.</title>
        <authorList>
            <person name="Wylensek D."/>
            <person name="Hitch T.C.A."/>
            <person name="Clavel T."/>
        </authorList>
    </citation>
    <scope>NUCLEOTIDE SEQUENCE [LARGE SCALE GENOMIC DNA]</scope>
    <source>
        <strain evidence="1 2">WCA-389-WT-5B</strain>
    </source>
</reference>
<name>A0A6N7VYQ2_ACIFE</name>
<sequence>MKEEREGADKQMEVREFLERARYINMEIDSKLEHVTALRHLACKVNNTFSETPPSGTPDPKRMENVIIRFVDLEKEVDETIDRLVDIKGSIMKAIRKLDDPKERIVLELRYLAFKDWPEIAEKMKLQPRRVYQIHRDALSHLDLTEINQPDCTKLQ</sequence>
<evidence type="ECO:0000313" key="2">
    <source>
        <dbReference type="Proteomes" id="UP000441455"/>
    </source>
</evidence>
<dbReference type="OrthoDB" id="3242975at2"/>
<dbReference type="Gene3D" id="1.20.140.160">
    <property type="match status" value="1"/>
</dbReference>
<evidence type="ECO:0000313" key="1">
    <source>
        <dbReference type="EMBL" id="MSS82251.1"/>
    </source>
</evidence>
<dbReference type="SUPFAM" id="SSF88659">
    <property type="entry name" value="Sigma3 and sigma4 domains of RNA polymerase sigma factors"/>
    <property type="match status" value="1"/>
</dbReference>
<protein>
    <submittedName>
        <fullName evidence="1">Uncharacterized protein</fullName>
    </submittedName>
</protein>
<dbReference type="Proteomes" id="UP000441455">
    <property type="component" value="Unassembled WGS sequence"/>
</dbReference>
<dbReference type="AlphaFoldDB" id="A0A6N7VYQ2"/>
<comment type="caution">
    <text evidence="1">The sequence shown here is derived from an EMBL/GenBank/DDBJ whole genome shotgun (WGS) entry which is preliminary data.</text>
</comment>
<dbReference type="EMBL" id="VULN01000008">
    <property type="protein sequence ID" value="MSS82251.1"/>
    <property type="molecule type" value="Genomic_DNA"/>
</dbReference>
<proteinExistence type="predicted"/>
<accession>A0A6N7VYQ2</accession>
<gene>
    <name evidence="1" type="ORF">FX155_06535</name>
</gene>
<organism evidence="1 2">
    <name type="scientific">Acidaminococcus fermentans</name>
    <dbReference type="NCBI Taxonomy" id="905"/>
    <lineage>
        <taxon>Bacteria</taxon>
        <taxon>Bacillati</taxon>
        <taxon>Bacillota</taxon>
        <taxon>Negativicutes</taxon>
        <taxon>Acidaminococcales</taxon>
        <taxon>Acidaminococcaceae</taxon>
        <taxon>Acidaminococcus</taxon>
    </lineage>
</organism>
<dbReference type="InterPro" id="IPR013324">
    <property type="entry name" value="RNA_pol_sigma_r3/r4-like"/>
</dbReference>